<dbReference type="STRING" id="504798.SAMN05421871_102495"/>
<feature type="domain" description="DUF4126" evidence="2">
    <location>
        <begin position="5"/>
        <end position="184"/>
    </location>
</feature>
<name>A0A1H0NRW7_9PSEU</name>
<evidence type="ECO:0000313" key="4">
    <source>
        <dbReference type="Proteomes" id="UP000199651"/>
    </source>
</evidence>
<dbReference type="OrthoDB" id="161516at2"/>
<keyword evidence="1" id="KW-0472">Membrane</keyword>
<dbReference type="Pfam" id="PF13548">
    <property type="entry name" value="DUF4126"/>
    <property type="match status" value="1"/>
</dbReference>
<protein>
    <recommendedName>
        <fullName evidence="2">DUF4126 domain-containing protein</fullName>
    </recommendedName>
</protein>
<dbReference type="AlphaFoldDB" id="A0A1H0NRW7"/>
<keyword evidence="1" id="KW-1133">Transmembrane helix</keyword>
<dbReference type="Proteomes" id="UP000199651">
    <property type="component" value="Unassembled WGS sequence"/>
</dbReference>
<evidence type="ECO:0000256" key="1">
    <source>
        <dbReference type="SAM" id="Phobius"/>
    </source>
</evidence>
<feature type="transmembrane region" description="Helical" evidence="1">
    <location>
        <begin position="132"/>
        <end position="148"/>
    </location>
</feature>
<accession>A0A1H0NRW7</accession>
<dbReference type="RefSeq" id="WP_091375456.1">
    <property type="nucleotide sequence ID" value="NZ_FNDV01000002.1"/>
</dbReference>
<dbReference type="InterPro" id="IPR025196">
    <property type="entry name" value="DUF4126"/>
</dbReference>
<keyword evidence="4" id="KW-1185">Reference proteome</keyword>
<sequence length="199" mass="21084">MLAALTGMGLSAAAGLNAYIPILVVGLLANFTDSVTLPKEFTWLGNGWVLGIVAVLLAAEFVLDKVPVVDSINDTIQTAIRPASGGIVFSATQAASDFDNSTWMSDHPWVGWLLGIVTALIVHLTKAAARPVINASTAGVGAPVVSTIEDAGSIGLSFVAIFLPVLVIAFLIALGFMAVWTFRKVRAFRRRRERRPVPD</sequence>
<feature type="transmembrane region" description="Helical" evidence="1">
    <location>
        <begin position="154"/>
        <end position="182"/>
    </location>
</feature>
<gene>
    <name evidence="3" type="ORF">SAMN05192558_105445</name>
</gene>
<evidence type="ECO:0000259" key="2">
    <source>
        <dbReference type="Pfam" id="PF13548"/>
    </source>
</evidence>
<evidence type="ECO:0000313" key="3">
    <source>
        <dbReference type="EMBL" id="SDO95110.1"/>
    </source>
</evidence>
<organism evidence="3 4">
    <name type="scientific">Actinokineospora alba</name>
    <dbReference type="NCBI Taxonomy" id="504798"/>
    <lineage>
        <taxon>Bacteria</taxon>
        <taxon>Bacillati</taxon>
        <taxon>Actinomycetota</taxon>
        <taxon>Actinomycetes</taxon>
        <taxon>Pseudonocardiales</taxon>
        <taxon>Pseudonocardiaceae</taxon>
        <taxon>Actinokineospora</taxon>
    </lineage>
</organism>
<reference evidence="4" key="1">
    <citation type="submission" date="2016-10" db="EMBL/GenBank/DDBJ databases">
        <authorList>
            <person name="Varghese N."/>
            <person name="Submissions S."/>
        </authorList>
    </citation>
    <scope>NUCLEOTIDE SEQUENCE [LARGE SCALE GENOMIC DNA]</scope>
    <source>
        <strain evidence="4">IBRC-M 10655</strain>
    </source>
</reference>
<feature type="transmembrane region" description="Helical" evidence="1">
    <location>
        <begin position="43"/>
        <end position="63"/>
    </location>
</feature>
<feature type="transmembrane region" description="Helical" evidence="1">
    <location>
        <begin position="12"/>
        <end position="31"/>
    </location>
</feature>
<keyword evidence="1" id="KW-0812">Transmembrane</keyword>
<feature type="transmembrane region" description="Helical" evidence="1">
    <location>
        <begin position="109"/>
        <end position="125"/>
    </location>
</feature>
<dbReference type="EMBL" id="FNJB01000005">
    <property type="protein sequence ID" value="SDO95110.1"/>
    <property type="molecule type" value="Genomic_DNA"/>
</dbReference>
<proteinExistence type="predicted"/>